<dbReference type="InterPro" id="IPR012677">
    <property type="entry name" value="Nucleotide-bd_a/b_plait_sf"/>
</dbReference>
<dbReference type="SMART" id="SM00360">
    <property type="entry name" value="RRM"/>
    <property type="match status" value="1"/>
</dbReference>
<protein>
    <recommendedName>
        <fullName evidence="3">RRM domain-containing protein</fullName>
    </recommendedName>
</protein>
<dbReference type="PANTHER" id="PTHR48027">
    <property type="entry name" value="HETEROGENEOUS NUCLEAR RIBONUCLEOPROTEIN 87F-RELATED"/>
    <property type="match status" value="1"/>
</dbReference>
<evidence type="ECO:0000259" key="3">
    <source>
        <dbReference type="PROSITE" id="PS50102"/>
    </source>
</evidence>
<dbReference type="InterPro" id="IPR035979">
    <property type="entry name" value="RBD_domain_sf"/>
</dbReference>
<evidence type="ECO:0000256" key="1">
    <source>
        <dbReference type="ARBA" id="ARBA00022884"/>
    </source>
</evidence>
<evidence type="ECO:0000313" key="5">
    <source>
        <dbReference type="Proteomes" id="UP000734854"/>
    </source>
</evidence>
<gene>
    <name evidence="4" type="ORF">ZIOFF_002327</name>
</gene>
<dbReference type="GO" id="GO:0003723">
    <property type="term" value="F:RNA binding"/>
    <property type="evidence" value="ECO:0007669"/>
    <property type="project" value="UniProtKB-UniRule"/>
</dbReference>
<feature type="domain" description="RRM" evidence="3">
    <location>
        <begin position="27"/>
        <end position="90"/>
    </location>
</feature>
<reference evidence="4 5" key="1">
    <citation type="submission" date="2020-08" db="EMBL/GenBank/DDBJ databases">
        <title>Plant Genome Project.</title>
        <authorList>
            <person name="Zhang R.-G."/>
        </authorList>
    </citation>
    <scope>NUCLEOTIDE SEQUENCE [LARGE SCALE GENOMIC DNA]</scope>
    <source>
        <tissue evidence="4">Rhizome</tissue>
    </source>
</reference>
<organism evidence="4 5">
    <name type="scientific">Zingiber officinale</name>
    <name type="common">Ginger</name>
    <name type="synonym">Amomum zingiber</name>
    <dbReference type="NCBI Taxonomy" id="94328"/>
    <lineage>
        <taxon>Eukaryota</taxon>
        <taxon>Viridiplantae</taxon>
        <taxon>Streptophyta</taxon>
        <taxon>Embryophyta</taxon>
        <taxon>Tracheophyta</taxon>
        <taxon>Spermatophyta</taxon>
        <taxon>Magnoliopsida</taxon>
        <taxon>Liliopsida</taxon>
        <taxon>Zingiberales</taxon>
        <taxon>Zingiberaceae</taxon>
        <taxon>Zingiber</taxon>
    </lineage>
</organism>
<dbReference type="InterPro" id="IPR052462">
    <property type="entry name" value="SLIRP/GR-RBP-like"/>
</dbReference>
<evidence type="ECO:0000313" key="4">
    <source>
        <dbReference type="EMBL" id="KAG6537240.1"/>
    </source>
</evidence>
<dbReference type="AlphaFoldDB" id="A0A8J5M939"/>
<dbReference type="Pfam" id="PF00076">
    <property type="entry name" value="RRM_1"/>
    <property type="match status" value="1"/>
</dbReference>
<comment type="caution">
    <text evidence="4">The sequence shown here is derived from an EMBL/GenBank/DDBJ whole genome shotgun (WGS) entry which is preliminary data.</text>
</comment>
<dbReference type="EMBL" id="JACMSC010000001">
    <property type="protein sequence ID" value="KAG6537240.1"/>
    <property type="molecule type" value="Genomic_DNA"/>
</dbReference>
<name>A0A8J5M939_ZINOF</name>
<dbReference type="PROSITE" id="PS50102">
    <property type="entry name" value="RRM"/>
    <property type="match status" value="1"/>
</dbReference>
<sequence length="126" mass="14431">MRCSMPRDFSQAFSFPARRLLVRFTSSKLFIGGLSFDTNETALRDAFAEHGEIIEVKVICDRMTSKSKGYGFVQFSSQEAATIALQKMHGEVWQICSIHWMEETSAWNMQRRREAAVRGRVSIEAM</sequence>
<keyword evidence="5" id="KW-1185">Reference proteome</keyword>
<dbReference type="Proteomes" id="UP000734854">
    <property type="component" value="Unassembled WGS sequence"/>
</dbReference>
<accession>A0A8J5M939</accession>
<dbReference type="SUPFAM" id="SSF54928">
    <property type="entry name" value="RNA-binding domain, RBD"/>
    <property type="match status" value="1"/>
</dbReference>
<evidence type="ECO:0000256" key="2">
    <source>
        <dbReference type="PROSITE-ProRule" id="PRU00176"/>
    </source>
</evidence>
<dbReference type="Gene3D" id="3.30.70.330">
    <property type="match status" value="1"/>
</dbReference>
<dbReference type="InterPro" id="IPR000504">
    <property type="entry name" value="RRM_dom"/>
</dbReference>
<proteinExistence type="predicted"/>
<keyword evidence="1 2" id="KW-0694">RNA-binding</keyword>